<protein>
    <submittedName>
        <fullName evidence="4">Bifunctional NMN adenylyltransferase/nudix hydrolase</fullName>
        <ecNumber evidence="4">2.7.7.1</ecNumber>
        <ecNumber evidence="4">3.6.1.-</ecNumber>
    </submittedName>
</protein>
<gene>
    <name evidence="4" type="ORF">HNQ09_000039</name>
</gene>
<sequence length="314" mass="33553">MTPLGAVYVGRFQPPHAAHVASVRHALAQAPRVLVLLGSANLARSVKNPFTAAERARMLRGALREAGADLRRVAFRPLPDRFDPDAWAADVRGVAGEVFGAGAAVALVGFEKDASSAYLRWFPGWERLPVPEVPGLNATDLRAALFTGRPRPLPGAVPQAVRALLAGFALTPAFARLRAEWAAVEAARALLPPGTHLQEERWLHVREGQVWLHTRPQAIGRGLWELPGRVLPPGERPEAPAAAVFGAPARALVAPTAAHVFLGPAPAVFPARPVPLARALAAPRRFHEDHHVILTRLLRGEAGPVPPRGEALPS</sequence>
<dbReference type="PANTHER" id="PTHR21342:SF0">
    <property type="entry name" value="BIFUNCTIONAL NMN ADENYLYLTRANSFERASE_NUDIX HYDROLASE"/>
    <property type="match status" value="1"/>
</dbReference>
<organism evidence="4 5">
    <name type="scientific">Deinococcus budaensis</name>
    <dbReference type="NCBI Taxonomy" id="1665626"/>
    <lineage>
        <taxon>Bacteria</taxon>
        <taxon>Thermotogati</taxon>
        <taxon>Deinococcota</taxon>
        <taxon>Deinococci</taxon>
        <taxon>Deinococcales</taxon>
        <taxon>Deinococcaceae</taxon>
        <taxon>Deinococcus</taxon>
    </lineage>
</organism>
<dbReference type="NCBIfam" id="NF003789">
    <property type="entry name" value="PRK05379.2-1"/>
    <property type="match status" value="1"/>
</dbReference>
<comment type="caution">
    <text evidence="4">The sequence shown here is derived from an EMBL/GenBank/DDBJ whole genome shotgun (WGS) entry which is preliminary data.</text>
</comment>
<dbReference type="InterPro" id="IPR015797">
    <property type="entry name" value="NUDIX_hydrolase-like_dom_sf"/>
</dbReference>
<keyword evidence="2 4" id="KW-0548">Nucleotidyltransferase</keyword>
<reference evidence="4 5" key="1">
    <citation type="submission" date="2020-08" db="EMBL/GenBank/DDBJ databases">
        <title>Genomic Encyclopedia of Type Strains, Phase IV (KMG-IV): sequencing the most valuable type-strain genomes for metagenomic binning, comparative biology and taxonomic classification.</title>
        <authorList>
            <person name="Goeker M."/>
        </authorList>
    </citation>
    <scope>NUCLEOTIDE SEQUENCE [LARGE SCALE GENOMIC DNA]</scope>
    <source>
        <strain evidence="4 5">DSM 101791</strain>
    </source>
</reference>
<dbReference type="InterPro" id="IPR014729">
    <property type="entry name" value="Rossmann-like_a/b/a_fold"/>
</dbReference>
<dbReference type="Proteomes" id="UP000525389">
    <property type="component" value="Unassembled WGS sequence"/>
</dbReference>
<dbReference type="EC" id="3.6.1.-" evidence="4"/>
<evidence type="ECO:0000313" key="4">
    <source>
        <dbReference type="EMBL" id="MBB5232622.1"/>
    </source>
</evidence>
<keyword evidence="4" id="KW-0378">Hydrolase</keyword>
<keyword evidence="1 4" id="KW-0808">Transferase</keyword>
<dbReference type="Gene3D" id="3.40.50.620">
    <property type="entry name" value="HUPs"/>
    <property type="match status" value="1"/>
</dbReference>
<dbReference type="GO" id="GO:0000309">
    <property type="term" value="F:nicotinamide-nucleotide adenylyltransferase activity"/>
    <property type="evidence" value="ECO:0007669"/>
    <property type="project" value="UniProtKB-EC"/>
</dbReference>
<keyword evidence="5" id="KW-1185">Reference proteome</keyword>
<dbReference type="Pfam" id="PF01467">
    <property type="entry name" value="CTP_transf_like"/>
    <property type="match status" value="1"/>
</dbReference>
<dbReference type="InterPro" id="IPR004821">
    <property type="entry name" value="Cyt_trans-like"/>
</dbReference>
<dbReference type="PANTHER" id="PTHR21342">
    <property type="entry name" value="PHOSPHOPANTETHEINE ADENYLYLTRANSFERASE"/>
    <property type="match status" value="1"/>
</dbReference>
<evidence type="ECO:0000256" key="1">
    <source>
        <dbReference type="ARBA" id="ARBA00022679"/>
    </source>
</evidence>
<dbReference type="EMBL" id="JACHFN010000001">
    <property type="protein sequence ID" value="MBB5232622.1"/>
    <property type="molecule type" value="Genomic_DNA"/>
</dbReference>
<dbReference type="RefSeq" id="WP_184023871.1">
    <property type="nucleotide sequence ID" value="NZ_JACHFN010000001.1"/>
</dbReference>
<evidence type="ECO:0000313" key="5">
    <source>
        <dbReference type="Proteomes" id="UP000525389"/>
    </source>
</evidence>
<dbReference type="NCBIfam" id="TIGR00125">
    <property type="entry name" value="cyt_tran_rel"/>
    <property type="match status" value="1"/>
</dbReference>
<evidence type="ECO:0000256" key="2">
    <source>
        <dbReference type="ARBA" id="ARBA00022695"/>
    </source>
</evidence>
<evidence type="ECO:0000259" key="3">
    <source>
        <dbReference type="Pfam" id="PF01467"/>
    </source>
</evidence>
<dbReference type="SUPFAM" id="SSF52374">
    <property type="entry name" value="Nucleotidylyl transferase"/>
    <property type="match status" value="1"/>
</dbReference>
<dbReference type="SUPFAM" id="SSF55811">
    <property type="entry name" value="Nudix"/>
    <property type="match status" value="1"/>
</dbReference>
<feature type="domain" description="Cytidyltransferase-like" evidence="3">
    <location>
        <begin position="7"/>
        <end position="64"/>
    </location>
</feature>
<dbReference type="GO" id="GO:0016787">
    <property type="term" value="F:hydrolase activity"/>
    <property type="evidence" value="ECO:0007669"/>
    <property type="project" value="UniProtKB-KW"/>
</dbReference>
<dbReference type="EC" id="2.7.7.1" evidence="4"/>
<name>A0A7W8GBQ5_9DEIO</name>
<proteinExistence type="predicted"/>
<accession>A0A7W8GBQ5</accession>
<dbReference type="AlphaFoldDB" id="A0A7W8GBQ5"/>